<feature type="compositionally biased region" description="Acidic residues" evidence="9">
    <location>
        <begin position="1524"/>
        <end position="1538"/>
    </location>
</feature>
<feature type="region of interest" description="Disordered" evidence="9">
    <location>
        <begin position="1460"/>
        <end position="1635"/>
    </location>
</feature>
<dbReference type="InterPro" id="IPR050330">
    <property type="entry name" value="Bact_OuterMem_StrucFunc"/>
</dbReference>
<evidence type="ECO:0000256" key="6">
    <source>
        <dbReference type="ARBA" id="ARBA00023136"/>
    </source>
</evidence>
<evidence type="ECO:0000313" key="12">
    <source>
        <dbReference type="EMBL" id="KFE60795.1"/>
    </source>
</evidence>
<dbReference type="InterPro" id="IPR001434">
    <property type="entry name" value="OmcB-like_DUF11"/>
</dbReference>
<dbReference type="Pfam" id="PF18884">
    <property type="entry name" value="TSP3_bac"/>
    <property type="match status" value="4"/>
</dbReference>
<evidence type="ECO:0000259" key="11">
    <source>
        <dbReference type="PROSITE" id="PS51123"/>
    </source>
</evidence>
<evidence type="ECO:0000256" key="2">
    <source>
        <dbReference type="ARBA" id="ARBA00004613"/>
    </source>
</evidence>
<dbReference type="GO" id="GO:0005509">
    <property type="term" value="F:calcium ion binding"/>
    <property type="evidence" value="ECO:0007669"/>
    <property type="project" value="InterPro"/>
</dbReference>
<dbReference type="InterPro" id="IPR006665">
    <property type="entry name" value="OmpA-like"/>
</dbReference>
<dbReference type="EMBL" id="JMCB01000028">
    <property type="protein sequence ID" value="KFE60795.1"/>
    <property type="molecule type" value="Genomic_DNA"/>
</dbReference>
<feature type="compositionally biased region" description="Low complexity" evidence="9">
    <location>
        <begin position="1120"/>
        <end position="1129"/>
    </location>
</feature>
<dbReference type="PANTHER" id="PTHR30329">
    <property type="entry name" value="STATOR ELEMENT OF FLAGELLAR MOTOR COMPLEX"/>
    <property type="match status" value="1"/>
</dbReference>
<dbReference type="InterPro" id="IPR036737">
    <property type="entry name" value="OmpA-like_sf"/>
</dbReference>
<dbReference type="OrthoDB" id="5495046at2"/>
<dbReference type="GO" id="GO:0009279">
    <property type="term" value="C:cell outer membrane"/>
    <property type="evidence" value="ECO:0007669"/>
    <property type="project" value="UniProtKB-SubCell"/>
</dbReference>
<dbReference type="Gene3D" id="3.30.1330.60">
    <property type="entry name" value="OmpA-like domain"/>
    <property type="match status" value="1"/>
</dbReference>
<feature type="region of interest" description="Disordered" evidence="9">
    <location>
        <begin position="261"/>
        <end position="291"/>
    </location>
</feature>
<evidence type="ECO:0000256" key="8">
    <source>
        <dbReference type="PROSITE-ProRule" id="PRU00473"/>
    </source>
</evidence>
<reference evidence="12 13" key="1">
    <citation type="submission" date="2014-04" db="EMBL/GenBank/DDBJ databases">
        <title>Genome assembly of Hyalangium minutum DSM 14724.</title>
        <authorList>
            <person name="Sharma G."/>
            <person name="Subramanian S."/>
        </authorList>
    </citation>
    <scope>NUCLEOTIDE SEQUENCE [LARGE SCALE GENOMIC DNA]</scope>
    <source>
        <strain evidence="12 13">DSM 14724</strain>
    </source>
</reference>
<dbReference type="CDD" id="cd07185">
    <property type="entry name" value="OmpA_C-like"/>
    <property type="match status" value="1"/>
</dbReference>
<keyword evidence="4 10" id="KW-0732">Signal</keyword>
<dbReference type="InterPro" id="IPR006664">
    <property type="entry name" value="OMP_bac"/>
</dbReference>
<dbReference type="SUPFAM" id="SSF103088">
    <property type="entry name" value="OmpA-like"/>
    <property type="match status" value="1"/>
</dbReference>
<organism evidence="12 13">
    <name type="scientific">Hyalangium minutum</name>
    <dbReference type="NCBI Taxonomy" id="394096"/>
    <lineage>
        <taxon>Bacteria</taxon>
        <taxon>Pseudomonadati</taxon>
        <taxon>Myxococcota</taxon>
        <taxon>Myxococcia</taxon>
        <taxon>Myxococcales</taxon>
        <taxon>Cystobacterineae</taxon>
        <taxon>Archangiaceae</taxon>
        <taxon>Hyalangium</taxon>
    </lineage>
</organism>
<dbReference type="RefSeq" id="WP_157232412.1">
    <property type="nucleotide sequence ID" value="NZ_JMCB01000028.1"/>
</dbReference>
<evidence type="ECO:0000256" key="1">
    <source>
        <dbReference type="ARBA" id="ARBA00004442"/>
    </source>
</evidence>
<comment type="subcellular location">
    <subcellularLocation>
        <location evidence="1">Cell outer membrane</location>
    </subcellularLocation>
    <subcellularLocation>
        <location evidence="2">Secreted</location>
    </subcellularLocation>
</comment>
<keyword evidence="7" id="KW-0998">Cell outer membrane</keyword>
<dbReference type="Gene3D" id="2.60.40.10">
    <property type="entry name" value="Immunoglobulins"/>
    <property type="match status" value="1"/>
</dbReference>
<name>A0A085VZD2_9BACT</name>
<feature type="chain" id="PRO_5001799417" evidence="10">
    <location>
        <begin position="24"/>
        <end position="1763"/>
    </location>
</feature>
<protein>
    <submittedName>
        <fullName evidence="12">Internalin</fullName>
    </submittedName>
</protein>
<dbReference type="Pfam" id="PF01345">
    <property type="entry name" value="DUF11"/>
    <property type="match status" value="2"/>
</dbReference>
<dbReference type="InterPro" id="IPR059100">
    <property type="entry name" value="TSP3_bac"/>
</dbReference>
<comment type="caution">
    <text evidence="12">The sequence shown here is derived from an EMBL/GenBank/DDBJ whole genome shotgun (WGS) entry which is preliminary data.</text>
</comment>
<dbReference type="PROSITE" id="PS51257">
    <property type="entry name" value="PROKAR_LIPOPROTEIN"/>
    <property type="match status" value="1"/>
</dbReference>
<feature type="signal peptide" evidence="10">
    <location>
        <begin position="1"/>
        <end position="23"/>
    </location>
</feature>
<dbReference type="InterPro" id="IPR047589">
    <property type="entry name" value="DUF11_rpt"/>
</dbReference>
<dbReference type="PATRIC" id="fig|394096.3.peg.8440"/>
<evidence type="ECO:0000256" key="4">
    <source>
        <dbReference type="ARBA" id="ARBA00022729"/>
    </source>
</evidence>
<keyword evidence="13" id="KW-1185">Reference proteome</keyword>
<keyword evidence="6 8" id="KW-0472">Membrane</keyword>
<feature type="compositionally biased region" description="Basic and acidic residues" evidence="9">
    <location>
        <begin position="1056"/>
        <end position="1074"/>
    </location>
</feature>
<feature type="compositionally biased region" description="Gly residues" evidence="9">
    <location>
        <begin position="261"/>
        <end position="280"/>
    </location>
</feature>
<dbReference type="InterPro" id="IPR028974">
    <property type="entry name" value="TSP_type-3_rpt"/>
</dbReference>
<keyword evidence="5" id="KW-0106">Calcium</keyword>
<sequence>MHMSRFPLSALLAAVCALLTACGQTSPDTSTPVHQEFALPGSDGDLTLSDGFTVVNQYAVLAADASAGASSIQVTDITQLTSPRSGPLEGGDLVFIIQMQGATIDTSNSPTYGAITSLNSAGFHEFAVVRRVEGNTIHLACAGLQHSYATAGRTQVVRVPQFNNLTIENGAFVQARPWDGQRGGVVVVHVNGVTTLDGTITTTGQGFRGGAVENASRTAPAQVTLYLSGDARDGAEKGESIAGDTTVYDALGGRYGRGAPANGGGGGNSHNAGGGGGANGNNGRPWSGQGVMNASVAGASAWQLDPGYIANGNALTDSSGGGRGGYSAAISNQNALTVGPNNAAWGGDYRAEAGGLGGRPLNNDVTSRLFLGGGGGAGDANNSAANPGGNGGGLVYLVSPTVVGSGTIEANGENAGSTLPAHNDAPGGGGGGGTVVVLSDDLSSIAVEAFGGQGGNQLSITTEAEGPGGGGGGGFIAVSAGAPPLFAHGGLSGTTGSSLLTEFPANGATYGASGQTVRVPNPDPSWLTCAPLDLAVTITDGQTTTLPGATVTYTVTVTNGGPSNATNAPVSVPLPTQASGGSWTCAGAGGATCQAASGTGGISTNVSVPVGGTVTFTFTVNVSLSATGTLVATATVSEPATLTDANLANNTATDTDTILPVADLSVTLTDSADPSPERSPVVYTVQVGNGGPNTANSVTVTFPVPASTTFTSATGAGWSCSQAAGTVTCTLPTLAPGNAPAIAITVQPTITSGTINASVSVSSPTIDQVQANNSDTETTAIVAVNDAPVNTVPGPQTTAEDTSLVFSSARGNALSIFDEDAGSQPVKVTLTVTHGTLTLGSTVGLSFSAGDGSVDATMTFTGSQADINAAIASVTYAPDANYYGSATLTITTDDQGNTGSGGPKSDTDTVAITVTPVNDPPTAVDDAVTMTTITTARPIDVLANDSAAPDDGETLTVITVTQGSRGGTVTIIEGGARVTYQHTPNFSGIETFTYTISDGKGGTATATVTVTVRGDRDGDGLPDDDEPGHGTDPNNPDTDGDGIPDGTEVHTGTDPTKPDTDGDGLPDGKEDENHNGVVDPGETDPRNPDTDGGGFNDGEEEDRGTDPLNPNDDVERRVVGSGCSSSGNSGLTGLAGMMLALVFLTRRSRPALSMGRSRSLRSLVTLGAVGALTASGASWAQGTSAAIDVQQFRPAPGKADVLGLHSPGVQGHLNWQAGLFFNYAHEPLVVINPANADRLQHLVRNQLGFDLIGSIGLGERFELGLVAPLKIERGEFGELPTGNLEQSWKGGLGDLRLVPKVLLLERDTLRLGLAAPMVMPTAGASELQGQKGFGVQPRLAADYAFESGTRLLANLGLNVRSRQELSNLSVGNELSYSVGAAIPFEVKEHPFTGLASLGGALGLGATGGANEEERPLEFQAGLQTRVSKSIVASLGMGKGLTLGYGMPVFRVFTGFSYAFEQPPRPKDTDDDGFPDISDACPLDAEDKDGFQDEDGCPDLDNDQDGVPDTADKCPNVPEDKDGFQDEDGCPDPDNDGDGIVDGQDTCVLEAEDKDGFQDEDGCPDLDNDQDGVPDGSDKCPNAAEDKDGFQDEDGCPDPDNDRDGVPDADDLCPTEQETINGVEDEDGCPDKGESKVQVTSQKIVIKEKVYFDTNKDVVLERSFPLLKQVALVLKANPQLKKVRIEGHTDDRADDAFNLDLSQRRAGSVLKYLVEVAGIDPNRLISEGFGETRPVDTNKTAAGRENNRRVEFVIIEVEGDSSPQ</sequence>
<evidence type="ECO:0000313" key="13">
    <source>
        <dbReference type="Proteomes" id="UP000028725"/>
    </source>
</evidence>
<evidence type="ECO:0000256" key="3">
    <source>
        <dbReference type="ARBA" id="ARBA00022525"/>
    </source>
</evidence>
<keyword evidence="3" id="KW-0964">Secreted</keyword>
<dbReference type="Proteomes" id="UP000028725">
    <property type="component" value="Unassembled WGS sequence"/>
</dbReference>
<feature type="domain" description="OmpA-like" evidence="11">
    <location>
        <begin position="1638"/>
        <end position="1757"/>
    </location>
</feature>
<feature type="compositionally biased region" description="Acidic residues" evidence="9">
    <location>
        <begin position="1483"/>
        <end position="1505"/>
    </location>
</feature>
<dbReference type="PANTHER" id="PTHR30329:SF21">
    <property type="entry name" value="LIPOPROTEIN YIAD-RELATED"/>
    <property type="match status" value="1"/>
</dbReference>
<dbReference type="Pfam" id="PF17963">
    <property type="entry name" value="Big_9"/>
    <property type="match status" value="1"/>
</dbReference>
<dbReference type="InterPro" id="IPR013783">
    <property type="entry name" value="Ig-like_fold"/>
</dbReference>
<accession>A0A085VZD2</accession>
<dbReference type="Gene3D" id="4.10.1080.10">
    <property type="entry name" value="TSP type-3 repeat"/>
    <property type="match status" value="2"/>
</dbReference>
<evidence type="ECO:0000256" key="10">
    <source>
        <dbReference type="SAM" id="SignalP"/>
    </source>
</evidence>
<dbReference type="STRING" id="394096.DB31_4708"/>
<feature type="compositionally biased region" description="Acidic residues" evidence="9">
    <location>
        <begin position="1549"/>
        <end position="1571"/>
    </location>
</feature>
<evidence type="ECO:0000256" key="9">
    <source>
        <dbReference type="SAM" id="MobiDB-lite"/>
    </source>
</evidence>
<evidence type="ECO:0000256" key="5">
    <source>
        <dbReference type="ARBA" id="ARBA00022837"/>
    </source>
</evidence>
<gene>
    <name evidence="12" type="ORF">DB31_4708</name>
</gene>
<feature type="region of interest" description="Disordered" evidence="9">
    <location>
        <begin position="1012"/>
        <end position="1129"/>
    </location>
</feature>
<dbReference type="PRINTS" id="PR01021">
    <property type="entry name" value="OMPADOMAIN"/>
</dbReference>
<dbReference type="PROSITE" id="PS51123">
    <property type="entry name" value="OMPA_2"/>
    <property type="match status" value="1"/>
</dbReference>
<proteinExistence type="predicted"/>
<dbReference type="Gene3D" id="2.60.40.2810">
    <property type="match status" value="1"/>
</dbReference>
<dbReference type="SUPFAM" id="SSF103647">
    <property type="entry name" value="TSP type-3 repeat"/>
    <property type="match status" value="1"/>
</dbReference>
<dbReference type="Pfam" id="PF00691">
    <property type="entry name" value="OmpA"/>
    <property type="match status" value="1"/>
</dbReference>
<evidence type="ECO:0000256" key="7">
    <source>
        <dbReference type="ARBA" id="ARBA00023237"/>
    </source>
</evidence>
<dbReference type="NCBIfam" id="TIGR01451">
    <property type="entry name" value="B_ant_repeat"/>
    <property type="match status" value="2"/>
</dbReference>